<evidence type="ECO:0000259" key="7">
    <source>
        <dbReference type="PROSITE" id="PS50011"/>
    </source>
</evidence>
<evidence type="ECO:0000256" key="3">
    <source>
        <dbReference type="ARBA" id="ARBA00022741"/>
    </source>
</evidence>
<name>A0A1H3M2N6_9FIRM</name>
<dbReference type="RefSeq" id="WP_074718900.1">
    <property type="nucleotide sequence ID" value="NZ_FNPG01000030.1"/>
</dbReference>
<organism evidence="8 9">
    <name type="scientific">Lachnobacterium bovis DSM 14045</name>
    <dbReference type="NCBI Taxonomy" id="1122142"/>
    <lineage>
        <taxon>Bacteria</taxon>
        <taxon>Bacillati</taxon>
        <taxon>Bacillota</taxon>
        <taxon>Clostridia</taxon>
        <taxon>Lachnospirales</taxon>
        <taxon>Lachnospiraceae</taxon>
        <taxon>Lachnobacterium</taxon>
    </lineage>
</organism>
<dbReference type="InterPro" id="IPR000719">
    <property type="entry name" value="Prot_kinase_dom"/>
</dbReference>
<evidence type="ECO:0000313" key="9">
    <source>
        <dbReference type="Proteomes" id="UP000183918"/>
    </source>
</evidence>
<dbReference type="PANTHER" id="PTHR24345">
    <property type="entry name" value="SERINE/THREONINE-PROTEIN KINASE PLK"/>
    <property type="match status" value="1"/>
</dbReference>
<keyword evidence="9" id="KW-1185">Reference proteome</keyword>
<dbReference type="SUPFAM" id="SSF56112">
    <property type="entry name" value="Protein kinase-like (PK-like)"/>
    <property type="match status" value="1"/>
</dbReference>
<protein>
    <submittedName>
        <fullName evidence="8">Serine/threonine protein kinase</fullName>
    </submittedName>
</protein>
<dbReference type="EMBL" id="FNPG01000030">
    <property type="protein sequence ID" value="SDY71007.1"/>
    <property type="molecule type" value="Genomic_DNA"/>
</dbReference>
<keyword evidence="3 6" id="KW-0547">Nucleotide-binding</keyword>
<dbReference type="PROSITE" id="PS00107">
    <property type="entry name" value="PROTEIN_KINASE_ATP"/>
    <property type="match status" value="1"/>
</dbReference>
<dbReference type="GO" id="GO:0004674">
    <property type="term" value="F:protein serine/threonine kinase activity"/>
    <property type="evidence" value="ECO:0007669"/>
    <property type="project" value="UniProtKB-KW"/>
</dbReference>
<accession>A0A1H3M2N6</accession>
<keyword evidence="4 8" id="KW-0418">Kinase</keyword>
<evidence type="ECO:0000256" key="5">
    <source>
        <dbReference type="ARBA" id="ARBA00022840"/>
    </source>
</evidence>
<keyword evidence="1 8" id="KW-0723">Serine/threonine-protein kinase</keyword>
<dbReference type="InterPro" id="IPR017441">
    <property type="entry name" value="Protein_kinase_ATP_BS"/>
</dbReference>
<evidence type="ECO:0000256" key="4">
    <source>
        <dbReference type="ARBA" id="ARBA00022777"/>
    </source>
</evidence>
<dbReference type="PANTHER" id="PTHR24345:SF0">
    <property type="entry name" value="CELL CYCLE SERINE_THREONINE-PROTEIN KINASE CDC5_MSD2"/>
    <property type="match status" value="1"/>
</dbReference>
<dbReference type="AlphaFoldDB" id="A0A1H3M2N6"/>
<reference evidence="8 9" key="1">
    <citation type="submission" date="2016-10" db="EMBL/GenBank/DDBJ databases">
        <authorList>
            <person name="de Groot N.N."/>
        </authorList>
    </citation>
    <scope>NUCLEOTIDE SEQUENCE [LARGE SCALE GENOMIC DNA]</scope>
    <source>
        <strain evidence="8 9">DSM 14045</strain>
    </source>
</reference>
<dbReference type="InterPro" id="IPR011009">
    <property type="entry name" value="Kinase-like_dom_sf"/>
</dbReference>
<dbReference type="Pfam" id="PF00069">
    <property type="entry name" value="Pkinase"/>
    <property type="match status" value="1"/>
</dbReference>
<dbReference type="OrthoDB" id="9788659at2"/>
<gene>
    <name evidence="8" type="ORF">SAMN02910414_02199</name>
</gene>
<keyword evidence="5 6" id="KW-0067">ATP-binding</keyword>
<proteinExistence type="predicted"/>
<dbReference type="Proteomes" id="UP000183918">
    <property type="component" value="Unassembled WGS sequence"/>
</dbReference>
<feature type="binding site" evidence="6">
    <location>
        <position position="55"/>
    </location>
    <ligand>
        <name>ATP</name>
        <dbReference type="ChEBI" id="CHEBI:30616"/>
    </ligand>
</feature>
<evidence type="ECO:0000313" key="8">
    <source>
        <dbReference type="EMBL" id="SDY71007.1"/>
    </source>
</evidence>
<feature type="domain" description="Protein kinase" evidence="7">
    <location>
        <begin position="26"/>
        <end position="298"/>
    </location>
</feature>
<sequence length="508" mass="58288">MNNQNSKNISIFKSKTFKSSYITNKYEIIKQLGNGSNSFVFLAKHKTLDSMRAIKVISKDISNYDTIVSEALLLKSLNHKGIPLIYDVEEDNDNFYLIQEYVSGTTLGEYLSYNKHISLKLFISLCKNLSEIYSFLHNSFNTPIFYQDLKPEHIFLQDDYFKLIDFGSSNYSINDVDINASSYKENSASESFSSESFSSKTSSMNVNSMINGNLYFSAPEVIRGEQITIKSDIYTLAKLINYVMEYVDERLSNDFLTALYKALSSDPNCRFETVDSFMRELLKNPHESASCSISQPYKKIAVFGTSHGCGSTHFSIALSTFLNSQHFPSVYMEKNDSNHLIGFQKQNPLVTEVDGYLKYKNFNGLPNYGEGILINKLDSKIQIHDYGVLNNFNFSNGINSDKYDLIFLIIPSSQWLFDSCFSSIEKYLNYFPDKNIAIIANLSNFSSNSKHLIAISKHFNLPVYKFSYDENPFIYSKEKEKFFSQVLNLERRKRRFLGFINKSKGLLQ</sequence>
<dbReference type="STRING" id="1122142.SAMN02910414_02199"/>
<dbReference type="PROSITE" id="PS50011">
    <property type="entry name" value="PROTEIN_KINASE_DOM"/>
    <property type="match status" value="1"/>
</dbReference>
<dbReference type="Gene3D" id="1.10.510.10">
    <property type="entry name" value="Transferase(Phosphotransferase) domain 1"/>
    <property type="match status" value="1"/>
</dbReference>
<keyword evidence="2" id="KW-0808">Transferase</keyword>
<evidence type="ECO:0000256" key="1">
    <source>
        <dbReference type="ARBA" id="ARBA00022527"/>
    </source>
</evidence>
<evidence type="ECO:0000256" key="6">
    <source>
        <dbReference type="PROSITE-ProRule" id="PRU10141"/>
    </source>
</evidence>
<dbReference type="Gene3D" id="3.30.200.20">
    <property type="entry name" value="Phosphorylase Kinase, domain 1"/>
    <property type="match status" value="1"/>
</dbReference>
<evidence type="ECO:0000256" key="2">
    <source>
        <dbReference type="ARBA" id="ARBA00022679"/>
    </source>
</evidence>
<dbReference type="GO" id="GO:0005524">
    <property type="term" value="F:ATP binding"/>
    <property type="evidence" value="ECO:0007669"/>
    <property type="project" value="UniProtKB-UniRule"/>
</dbReference>